<dbReference type="GO" id="GO:0034499">
    <property type="term" value="P:late endosome to Golgi transport"/>
    <property type="evidence" value="ECO:0007669"/>
    <property type="project" value="TreeGrafter"/>
</dbReference>
<dbReference type="Proteomes" id="UP000663832">
    <property type="component" value="Unassembled WGS sequence"/>
</dbReference>
<dbReference type="GO" id="GO:0032456">
    <property type="term" value="P:endocytic recycling"/>
    <property type="evidence" value="ECO:0007669"/>
    <property type="project" value="TreeGrafter"/>
</dbReference>
<keyword evidence="8" id="KW-0653">Protein transport</keyword>
<evidence type="ECO:0000256" key="11">
    <source>
        <dbReference type="ARBA" id="ARBA00023136"/>
    </source>
</evidence>
<dbReference type="Pfam" id="PF00787">
    <property type="entry name" value="PX"/>
    <property type="match status" value="1"/>
</dbReference>
<comment type="function">
    <text evidence="12">Required for retention of late Golgi membrane proteins. Component of the retrieval machinery that functions by direct interaction with the cytosolic tails of certain TGN membrane proteins during the sorting/budding process at the prevacuolar compartment. Binds phosphatidylinositol 3-phosphate (PtdIns(P3)).</text>
</comment>
<dbReference type="SUPFAM" id="SSF64268">
    <property type="entry name" value="PX domain"/>
    <property type="match status" value="1"/>
</dbReference>
<dbReference type="CDD" id="cd06894">
    <property type="entry name" value="PX_SNX3_like"/>
    <property type="match status" value="1"/>
</dbReference>
<evidence type="ECO:0000256" key="12">
    <source>
        <dbReference type="ARBA" id="ARBA00025533"/>
    </source>
</evidence>
<sequence length="146" mass="17126">MLNAYHTSEPALQIEVISPKIQGVGSKRYVEYTVKMKTTLPVFNSTESTVQRRYSDFEWLHKELEQADTKIVVPSLPNKAWQRQLPFRKDEGLFQEDFIEERRRGLETFINKIAAHPLAQNERSLHVFLLEPEINLSQYTRGKVKH</sequence>
<evidence type="ECO:0000256" key="10">
    <source>
        <dbReference type="ARBA" id="ARBA00023121"/>
    </source>
</evidence>
<organism evidence="14 15">
    <name type="scientific">Adineta steineri</name>
    <dbReference type="NCBI Taxonomy" id="433720"/>
    <lineage>
        <taxon>Eukaryota</taxon>
        <taxon>Metazoa</taxon>
        <taxon>Spiralia</taxon>
        <taxon>Gnathifera</taxon>
        <taxon>Rotifera</taxon>
        <taxon>Eurotatoria</taxon>
        <taxon>Bdelloidea</taxon>
        <taxon>Adinetida</taxon>
        <taxon>Adinetidae</taxon>
        <taxon>Adineta</taxon>
    </lineage>
</organism>
<dbReference type="OrthoDB" id="5227681at2759"/>
<accession>A0A813W831</accession>
<comment type="subcellular location">
    <subcellularLocation>
        <location evidence="3">Cytoplasm</location>
    </subcellularLocation>
    <subcellularLocation>
        <location evidence="2">Golgi apparatus membrane</location>
        <topology evidence="2">Peripheral membrane protein</topology>
        <orientation evidence="2">Cytoplasmic side</orientation>
    </subcellularLocation>
    <subcellularLocation>
        <location evidence="1">Prevacuolar compartment membrane</location>
        <topology evidence="1">Peripheral membrane protein</topology>
        <orientation evidence="1">Cytoplasmic side</orientation>
    </subcellularLocation>
</comment>
<dbReference type="AlphaFoldDB" id="A0A813W831"/>
<evidence type="ECO:0000256" key="2">
    <source>
        <dbReference type="ARBA" id="ARBA00004255"/>
    </source>
</evidence>
<evidence type="ECO:0000256" key="4">
    <source>
        <dbReference type="ARBA" id="ARBA00010883"/>
    </source>
</evidence>
<evidence type="ECO:0000259" key="13">
    <source>
        <dbReference type="PROSITE" id="PS50195"/>
    </source>
</evidence>
<dbReference type="GO" id="GO:0015031">
    <property type="term" value="P:protein transport"/>
    <property type="evidence" value="ECO:0007669"/>
    <property type="project" value="UniProtKB-KW"/>
</dbReference>
<evidence type="ECO:0000256" key="9">
    <source>
        <dbReference type="ARBA" id="ARBA00023034"/>
    </source>
</evidence>
<proteinExistence type="inferred from homology"/>
<keyword evidence="15" id="KW-1185">Reference proteome</keyword>
<dbReference type="PROSITE" id="PS50195">
    <property type="entry name" value="PX"/>
    <property type="match status" value="1"/>
</dbReference>
<dbReference type="PANTHER" id="PTHR45963:SF2">
    <property type="entry name" value="RE52028P"/>
    <property type="match status" value="1"/>
</dbReference>
<dbReference type="GO" id="GO:0000139">
    <property type="term" value="C:Golgi membrane"/>
    <property type="evidence" value="ECO:0007669"/>
    <property type="project" value="UniProtKB-SubCell"/>
</dbReference>
<dbReference type="InterPro" id="IPR051074">
    <property type="entry name" value="Sorting_Nexin"/>
</dbReference>
<evidence type="ECO:0000256" key="5">
    <source>
        <dbReference type="ARBA" id="ARBA00020436"/>
    </source>
</evidence>
<protein>
    <recommendedName>
        <fullName evidence="5">Sorting nexin-3</fullName>
    </recommendedName>
</protein>
<evidence type="ECO:0000313" key="14">
    <source>
        <dbReference type="EMBL" id="CAF0857143.1"/>
    </source>
</evidence>
<keyword evidence="11" id="KW-0472">Membrane</keyword>
<dbReference type="InterPro" id="IPR001683">
    <property type="entry name" value="PX_dom"/>
</dbReference>
<reference evidence="14" key="1">
    <citation type="submission" date="2021-02" db="EMBL/GenBank/DDBJ databases">
        <authorList>
            <person name="Nowell W R."/>
        </authorList>
    </citation>
    <scope>NUCLEOTIDE SEQUENCE</scope>
</reference>
<keyword evidence="10" id="KW-0446">Lipid-binding</keyword>
<evidence type="ECO:0000256" key="8">
    <source>
        <dbReference type="ARBA" id="ARBA00022927"/>
    </source>
</evidence>
<evidence type="ECO:0000313" key="15">
    <source>
        <dbReference type="Proteomes" id="UP000663832"/>
    </source>
</evidence>
<evidence type="ECO:0000256" key="7">
    <source>
        <dbReference type="ARBA" id="ARBA00022490"/>
    </source>
</evidence>
<name>A0A813W831_9BILA</name>
<evidence type="ECO:0000256" key="3">
    <source>
        <dbReference type="ARBA" id="ARBA00004496"/>
    </source>
</evidence>
<dbReference type="PANTHER" id="PTHR45963">
    <property type="entry name" value="RE52028P"/>
    <property type="match status" value="1"/>
</dbReference>
<feature type="domain" description="PX" evidence="13">
    <location>
        <begin position="10"/>
        <end position="135"/>
    </location>
</feature>
<dbReference type="Gene3D" id="3.30.1520.10">
    <property type="entry name" value="Phox-like domain"/>
    <property type="match status" value="1"/>
</dbReference>
<keyword evidence="7" id="KW-0963">Cytoplasm</keyword>
<dbReference type="GO" id="GO:0032266">
    <property type="term" value="F:phosphatidylinositol-3-phosphate binding"/>
    <property type="evidence" value="ECO:0007669"/>
    <property type="project" value="TreeGrafter"/>
</dbReference>
<comment type="caution">
    <text evidence="14">The sequence shown here is derived from an EMBL/GenBank/DDBJ whole genome shotgun (WGS) entry which is preliminary data.</text>
</comment>
<evidence type="ECO:0000256" key="1">
    <source>
        <dbReference type="ARBA" id="ARBA00004179"/>
    </source>
</evidence>
<evidence type="ECO:0000256" key="6">
    <source>
        <dbReference type="ARBA" id="ARBA00022448"/>
    </source>
</evidence>
<comment type="similarity">
    <text evidence="4">Belongs to the sorting nexin family.</text>
</comment>
<dbReference type="GO" id="GO:0031901">
    <property type="term" value="C:early endosome membrane"/>
    <property type="evidence" value="ECO:0007669"/>
    <property type="project" value="TreeGrafter"/>
</dbReference>
<dbReference type="GO" id="GO:0030904">
    <property type="term" value="C:retromer complex"/>
    <property type="evidence" value="ECO:0007669"/>
    <property type="project" value="TreeGrafter"/>
</dbReference>
<gene>
    <name evidence="14" type="ORF">QVE165_LOCUS7163</name>
</gene>
<keyword evidence="6" id="KW-0813">Transport</keyword>
<dbReference type="EMBL" id="CAJNOM010000030">
    <property type="protein sequence ID" value="CAF0857143.1"/>
    <property type="molecule type" value="Genomic_DNA"/>
</dbReference>
<dbReference type="InterPro" id="IPR036871">
    <property type="entry name" value="PX_dom_sf"/>
</dbReference>
<keyword evidence="9" id="KW-0333">Golgi apparatus</keyword>
<dbReference type="SMART" id="SM00312">
    <property type="entry name" value="PX"/>
    <property type="match status" value="1"/>
</dbReference>